<protein>
    <submittedName>
        <fullName evidence="1">Uncharacterized protein</fullName>
    </submittedName>
</protein>
<reference evidence="1" key="1">
    <citation type="submission" date="2018-05" db="EMBL/GenBank/DDBJ databases">
        <authorList>
            <person name="Lanie J.A."/>
            <person name="Ng W.-L."/>
            <person name="Kazmierczak K.M."/>
            <person name="Andrzejewski T.M."/>
            <person name="Davidsen T.M."/>
            <person name="Wayne K.J."/>
            <person name="Tettelin H."/>
            <person name="Glass J.I."/>
            <person name="Rusch D."/>
            <person name="Podicherti R."/>
            <person name="Tsui H.-C.T."/>
            <person name="Winkler M.E."/>
        </authorList>
    </citation>
    <scope>NUCLEOTIDE SEQUENCE</scope>
</reference>
<accession>A0A382CI90</accession>
<sequence length="461" mass="53309">MEKNENFNLGIKKGDTTINGLKFRIHTKKEPYLNAVKNNYGWIDYGYQIVYADDGAPVRWGDTAQRFELHIDDCGFLYKKGKNRDCLRDPKRHRFEVGQGHNKKTSGYSHKQEYWYTVSVYFPKDFKMTREQLTFFQFHSNQGEFPPILLFMLDTYSKGGLAIDIGTSEGSSTGNCEGVKVDKGKQKQCNAYLKHTLLSLSEAEALAGTWIDFVIHVKWDKRASDHKKNEGLFKVWMNGQQQIDYKGQTLWRKGKAVMQYGIYERVGVKKNSDLTLNDLRSIPSIVYHDEIWAKKECEQLDLERLGYSCSELKKQTHSIIPRLEGTTTKPKGGIIQIEGKYQLKWYWVNENTKTNNITKNMFVVFDMISFQKGIATFDKFGSSRMISNKYREKIEFYQGEGEEIIITGNLDLDSQQDTEPVTILLKPDLDNKGTYVGMGLWSHNEEKSKKEYIKAILVPIN</sequence>
<dbReference type="Pfam" id="PF14099">
    <property type="entry name" value="Polysacc_lyase"/>
    <property type="match status" value="1"/>
</dbReference>
<gene>
    <name evidence="1" type="ORF">METZ01_LOCUS178644</name>
</gene>
<dbReference type="InterPro" id="IPR025975">
    <property type="entry name" value="Polysacc_lyase"/>
</dbReference>
<dbReference type="Gene3D" id="2.60.120.200">
    <property type="match status" value="1"/>
</dbReference>
<name>A0A382CI90_9ZZZZ</name>
<proteinExistence type="predicted"/>
<dbReference type="AlphaFoldDB" id="A0A382CI90"/>
<dbReference type="EMBL" id="UINC01034637">
    <property type="protein sequence ID" value="SVB25790.1"/>
    <property type="molecule type" value="Genomic_DNA"/>
</dbReference>
<evidence type="ECO:0000313" key="1">
    <source>
        <dbReference type="EMBL" id="SVB25790.1"/>
    </source>
</evidence>
<organism evidence="1">
    <name type="scientific">marine metagenome</name>
    <dbReference type="NCBI Taxonomy" id="408172"/>
    <lineage>
        <taxon>unclassified sequences</taxon>
        <taxon>metagenomes</taxon>
        <taxon>ecological metagenomes</taxon>
    </lineage>
</organism>